<accession>A0AAD7SSP8</accession>
<dbReference type="Proteomes" id="UP001221898">
    <property type="component" value="Unassembled WGS sequence"/>
</dbReference>
<comment type="caution">
    <text evidence="2">The sequence shown here is derived from an EMBL/GenBank/DDBJ whole genome shotgun (WGS) entry which is preliminary data.</text>
</comment>
<dbReference type="AlphaFoldDB" id="A0AAD7SSP8"/>
<evidence type="ECO:0000256" key="1">
    <source>
        <dbReference type="SAM" id="MobiDB-lite"/>
    </source>
</evidence>
<sequence length="161" mass="18075">MQQWLRRLLDHQLYNLQEQTDGWTTEPLETVIVHAYVEDVCTSVYHPDQVWVSAAGLAPAASDHTTATALPGATDTLPLPLPPREEERICCHRDPPALLTTTISPASDPLEERLLESGRDERHASLNNKCEGFQSPLHHAGPSHLRWKQRSASENNRFVDV</sequence>
<feature type="region of interest" description="Disordered" evidence="1">
    <location>
        <begin position="133"/>
        <end position="161"/>
    </location>
</feature>
<evidence type="ECO:0000313" key="3">
    <source>
        <dbReference type="Proteomes" id="UP001221898"/>
    </source>
</evidence>
<keyword evidence="3" id="KW-1185">Reference proteome</keyword>
<feature type="compositionally biased region" description="Polar residues" evidence="1">
    <location>
        <begin position="150"/>
        <end position="161"/>
    </location>
</feature>
<evidence type="ECO:0000313" key="2">
    <source>
        <dbReference type="EMBL" id="KAJ8408137.1"/>
    </source>
</evidence>
<reference evidence="2" key="1">
    <citation type="journal article" date="2023" name="Science">
        <title>Genome structures resolve the early diversification of teleost fishes.</title>
        <authorList>
            <person name="Parey E."/>
            <person name="Louis A."/>
            <person name="Montfort J."/>
            <person name="Bouchez O."/>
            <person name="Roques C."/>
            <person name="Iampietro C."/>
            <person name="Lluch J."/>
            <person name="Castinel A."/>
            <person name="Donnadieu C."/>
            <person name="Desvignes T."/>
            <person name="Floi Bucao C."/>
            <person name="Jouanno E."/>
            <person name="Wen M."/>
            <person name="Mejri S."/>
            <person name="Dirks R."/>
            <person name="Jansen H."/>
            <person name="Henkel C."/>
            <person name="Chen W.J."/>
            <person name="Zahm M."/>
            <person name="Cabau C."/>
            <person name="Klopp C."/>
            <person name="Thompson A.W."/>
            <person name="Robinson-Rechavi M."/>
            <person name="Braasch I."/>
            <person name="Lecointre G."/>
            <person name="Bobe J."/>
            <person name="Postlethwait J.H."/>
            <person name="Berthelot C."/>
            <person name="Roest Crollius H."/>
            <person name="Guiguen Y."/>
        </authorList>
    </citation>
    <scope>NUCLEOTIDE SEQUENCE</scope>
    <source>
        <strain evidence="2">NC1722</strain>
    </source>
</reference>
<name>A0AAD7SSP8_9TELE</name>
<proteinExistence type="predicted"/>
<protein>
    <submittedName>
        <fullName evidence="2">Uncharacterized protein</fullName>
    </submittedName>
</protein>
<gene>
    <name evidence="2" type="ORF">AAFF_G00263650</name>
</gene>
<organism evidence="2 3">
    <name type="scientific">Aldrovandia affinis</name>
    <dbReference type="NCBI Taxonomy" id="143900"/>
    <lineage>
        <taxon>Eukaryota</taxon>
        <taxon>Metazoa</taxon>
        <taxon>Chordata</taxon>
        <taxon>Craniata</taxon>
        <taxon>Vertebrata</taxon>
        <taxon>Euteleostomi</taxon>
        <taxon>Actinopterygii</taxon>
        <taxon>Neopterygii</taxon>
        <taxon>Teleostei</taxon>
        <taxon>Notacanthiformes</taxon>
        <taxon>Halosauridae</taxon>
        <taxon>Aldrovandia</taxon>
    </lineage>
</organism>
<dbReference type="EMBL" id="JAINUG010000036">
    <property type="protein sequence ID" value="KAJ8408137.1"/>
    <property type="molecule type" value="Genomic_DNA"/>
</dbReference>